<dbReference type="SUPFAM" id="SSF56091">
    <property type="entry name" value="DNA ligase/mRNA capping enzyme, catalytic domain"/>
    <property type="match status" value="1"/>
</dbReference>
<feature type="compositionally biased region" description="Basic and acidic residues" evidence="9">
    <location>
        <begin position="656"/>
        <end position="673"/>
    </location>
</feature>
<dbReference type="PANTHER" id="PTHR45674:SF9">
    <property type="entry name" value="DNA LIGASE 3"/>
    <property type="match status" value="1"/>
</dbReference>
<evidence type="ECO:0000256" key="7">
    <source>
        <dbReference type="RuleBase" id="RU000617"/>
    </source>
</evidence>
<comment type="similarity">
    <text evidence="1 8">Belongs to the ATP-dependent DNA ligase family.</text>
</comment>
<dbReference type="Pfam" id="PF04679">
    <property type="entry name" value="DNA_ligase_A_C"/>
    <property type="match status" value="1"/>
</dbReference>
<evidence type="ECO:0000256" key="1">
    <source>
        <dbReference type="ARBA" id="ARBA00007572"/>
    </source>
</evidence>
<dbReference type="InterPro" id="IPR016059">
    <property type="entry name" value="DNA_ligase_ATP-dep_CS"/>
</dbReference>
<dbReference type="Gene3D" id="1.10.3260.10">
    <property type="entry name" value="DNA ligase, ATP-dependent, N-terminal domain"/>
    <property type="match status" value="1"/>
</dbReference>
<accession>A0A3N4L199</accession>
<dbReference type="AlphaFoldDB" id="A0A3N4L199"/>
<dbReference type="GO" id="GO:0005634">
    <property type="term" value="C:nucleus"/>
    <property type="evidence" value="ECO:0007669"/>
    <property type="project" value="TreeGrafter"/>
</dbReference>
<dbReference type="STRING" id="1392247.A0A3N4L199"/>
<dbReference type="GO" id="GO:0006310">
    <property type="term" value="P:DNA recombination"/>
    <property type="evidence" value="ECO:0007669"/>
    <property type="project" value="UniProtKB-KW"/>
</dbReference>
<dbReference type="FunFam" id="2.40.50.140:FF:000062">
    <property type="entry name" value="DNA ligase"/>
    <property type="match status" value="1"/>
</dbReference>
<dbReference type="Proteomes" id="UP000277580">
    <property type="component" value="Unassembled WGS sequence"/>
</dbReference>
<evidence type="ECO:0000259" key="10">
    <source>
        <dbReference type="PROSITE" id="PS50160"/>
    </source>
</evidence>
<evidence type="ECO:0000256" key="5">
    <source>
        <dbReference type="ARBA" id="ARBA00022840"/>
    </source>
</evidence>
<dbReference type="FunFam" id="3.30.470.30:FF:000018">
    <property type="entry name" value="DNA ligase"/>
    <property type="match status" value="1"/>
</dbReference>
<dbReference type="Gene3D" id="3.30.470.30">
    <property type="entry name" value="DNA ligase/mRNA capping enzyme"/>
    <property type="match status" value="1"/>
</dbReference>
<dbReference type="Gene3D" id="3.30.1490.70">
    <property type="match status" value="1"/>
</dbReference>
<proteinExistence type="inferred from homology"/>
<dbReference type="GO" id="GO:0006281">
    <property type="term" value="P:DNA repair"/>
    <property type="evidence" value="ECO:0007669"/>
    <property type="project" value="UniProtKB-KW"/>
</dbReference>
<feature type="region of interest" description="Disordered" evidence="9">
    <location>
        <begin position="628"/>
        <end position="673"/>
    </location>
</feature>
<evidence type="ECO:0000256" key="9">
    <source>
        <dbReference type="SAM" id="MobiDB-lite"/>
    </source>
</evidence>
<keyword evidence="7" id="KW-0234">DNA repair</keyword>
<feature type="region of interest" description="Disordered" evidence="9">
    <location>
        <begin position="1"/>
        <end position="125"/>
    </location>
</feature>
<keyword evidence="3" id="KW-0235">DNA replication</keyword>
<keyword evidence="7" id="KW-0233">DNA recombination</keyword>
<reference evidence="11 12" key="1">
    <citation type="journal article" date="2018" name="Nat. Ecol. Evol.">
        <title>Pezizomycetes genomes reveal the molecular basis of ectomycorrhizal truffle lifestyle.</title>
        <authorList>
            <person name="Murat C."/>
            <person name="Payen T."/>
            <person name="Noel B."/>
            <person name="Kuo A."/>
            <person name="Morin E."/>
            <person name="Chen J."/>
            <person name="Kohler A."/>
            <person name="Krizsan K."/>
            <person name="Balestrini R."/>
            <person name="Da Silva C."/>
            <person name="Montanini B."/>
            <person name="Hainaut M."/>
            <person name="Levati E."/>
            <person name="Barry K.W."/>
            <person name="Belfiori B."/>
            <person name="Cichocki N."/>
            <person name="Clum A."/>
            <person name="Dockter R.B."/>
            <person name="Fauchery L."/>
            <person name="Guy J."/>
            <person name="Iotti M."/>
            <person name="Le Tacon F."/>
            <person name="Lindquist E.A."/>
            <person name="Lipzen A."/>
            <person name="Malagnac F."/>
            <person name="Mello A."/>
            <person name="Molinier V."/>
            <person name="Miyauchi S."/>
            <person name="Poulain J."/>
            <person name="Riccioni C."/>
            <person name="Rubini A."/>
            <person name="Sitrit Y."/>
            <person name="Splivallo R."/>
            <person name="Traeger S."/>
            <person name="Wang M."/>
            <person name="Zifcakova L."/>
            <person name="Wipf D."/>
            <person name="Zambonelli A."/>
            <person name="Paolocci F."/>
            <person name="Nowrousian M."/>
            <person name="Ottonello S."/>
            <person name="Baldrian P."/>
            <person name="Spatafora J.W."/>
            <person name="Henrissat B."/>
            <person name="Nagy L.G."/>
            <person name="Aury J.M."/>
            <person name="Wincker P."/>
            <person name="Grigoriev I.V."/>
            <person name="Bonfante P."/>
            <person name="Martin F.M."/>
        </authorList>
    </citation>
    <scope>NUCLEOTIDE SEQUENCE [LARGE SCALE GENOMIC DNA]</scope>
    <source>
        <strain evidence="11 12">CCBAS932</strain>
    </source>
</reference>
<dbReference type="InterPro" id="IPR036599">
    <property type="entry name" value="DNA_ligase_N_sf"/>
</dbReference>
<feature type="compositionally biased region" description="Acidic residues" evidence="9">
    <location>
        <begin position="866"/>
        <end position="887"/>
    </location>
</feature>
<protein>
    <recommendedName>
        <fullName evidence="7">DNA ligase</fullName>
        <ecNumber evidence="7">6.5.1.1</ecNumber>
    </recommendedName>
</protein>
<dbReference type="PANTHER" id="PTHR45674">
    <property type="entry name" value="DNA LIGASE 1/3 FAMILY MEMBER"/>
    <property type="match status" value="1"/>
</dbReference>
<dbReference type="OrthoDB" id="206088at2759"/>
<keyword evidence="4 7" id="KW-0547">Nucleotide-binding</keyword>
<gene>
    <name evidence="11" type="ORF">P167DRAFT_562129</name>
</gene>
<dbReference type="GO" id="GO:0005524">
    <property type="term" value="F:ATP binding"/>
    <property type="evidence" value="ECO:0007669"/>
    <property type="project" value="UniProtKB-KW"/>
</dbReference>
<dbReference type="SUPFAM" id="SSF117018">
    <property type="entry name" value="ATP-dependent DNA ligase DNA-binding domain"/>
    <property type="match status" value="1"/>
</dbReference>
<dbReference type="Pfam" id="PF01068">
    <property type="entry name" value="DNA_ligase_A_M"/>
    <property type="match status" value="1"/>
</dbReference>
<keyword evidence="5 7" id="KW-0067">ATP-binding</keyword>
<dbReference type="InterPro" id="IPR000977">
    <property type="entry name" value="DNA_ligase_ATP-dep"/>
</dbReference>
<evidence type="ECO:0000256" key="4">
    <source>
        <dbReference type="ARBA" id="ARBA00022741"/>
    </source>
</evidence>
<dbReference type="Pfam" id="PF04675">
    <property type="entry name" value="DNA_ligase_A_N"/>
    <property type="match status" value="1"/>
</dbReference>
<name>A0A3N4L199_9PEZI</name>
<evidence type="ECO:0000256" key="2">
    <source>
        <dbReference type="ARBA" id="ARBA00022598"/>
    </source>
</evidence>
<dbReference type="GO" id="GO:0071897">
    <property type="term" value="P:DNA biosynthetic process"/>
    <property type="evidence" value="ECO:0007669"/>
    <property type="project" value="InterPro"/>
</dbReference>
<dbReference type="GO" id="GO:0003677">
    <property type="term" value="F:DNA binding"/>
    <property type="evidence" value="ECO:0007669"/>
    <property type="project" value="InterPro"/>
</dbReference>
<dbReference type="InterPro" id="IPR012308">
    <property type="entry name" value="DNA_ligase_ATP-dep_N"/>
</dbReference>
<dbReference type="InterPro" id="IPR012309">
    <property type="entry name" value="DNA_ligase_ATP-dep_C"/>
</dbReference>
<dbReference type="InParanoid" id="A0A3N4L199"/>
<dbReference type="Gene3D" id="2.40.50.140">
    <property type="entry name" value="Nucleic acid-binding proteins"/>
    <property type="match status" value="1"/>
</dbReference>
<organism evidence="11 12">
    <name type="scientific">Morchella conica CCBAS932</name>
    <dbReference type="NCBI Taxonomy" id="1392247"/>
    <lineage>
        <taxon>Eukaryota</taxon>
        <taxon>Fungi</taxon>
        <taxon>Dikarya</taxon>
        <taxon>Ascomycota</taxon>
        <taxon>Pezizomycotina</taxon>
        <taxon>Pezizomycetes</taxon>
        <taxon>Pezizales</taxon>
        <taxon>Morchellaceae</taxon>
        <taxon>Morchella</taxon>
    </lineage>
</organism>
<feature type="compositionally biased region" description="Polar residues" evidence="9">
    <location>
        <begin position="68"/>
        <end position="79"/>
    </location>
</feature>
<feature type="compositionally biased region" description="Polar residues" evidence="9">
    <location>
        <begin position="88"/>
        <end position="111"/>
    </location>
</feature>
<dbReference type="SUPFAM" id="SSF50249">
    <property type="entry name" value="Nucleic acid-binding proteins"/>
    <property type="match status" value="1"/>
</dbReference>
<keyword evidence="2 7" id="KW-0436">Ligase</keyword>
<dbReference type="InterPro" id="IPR012310">
    <property type="entry name" value="DNA_ligase_ATP-dep_cent"/>
</dbReference>
<dbReference type="InterPro" id="IPR012340">
    <property type="entry name" value="NA-bd_OB-fold"/>
</dbReference>
<dbReference type="GO" id="GO:0006273">
    <property type="term" value="P:lagging strand elongation"/>
    <property type="evidence" value="ECO:0007669"/>
    <property type="project" value="TreeGrafter"/>
</dbReference>
<evidence type="ECO:0000256" key="8">
    <source>
        <dbReference type="RuleBase" id="RU004196"/>
    </source>
</evidence>
<dbReference type="CDD" id="cd07900">
    <property type="entry name" value="Adenylation_DNA_ligase_I_Euk"/>
    <property type="match status" value="1"/>
</dbReference>
<feature type="compositionally biased region" description="Basic residues" evidence="9">
    <location>
        <begin position="1"/>
        <end position="11"/>
    </location>
</feature>
<dbReference type="EC" id="6.5.1.1" evidence="7"/>
<dbReference type="PROSITE" id="PS50160">
    <property type="entry name" value="DNA_LIGASE_A3"/>
    <property type="match status" value="1"/>
</dbReference>
<evidence type="ECO:0000313" key="12">
    <source>
        <dbReference type="Proteomes" id="UP000277580"/>
    </source>
</evidence>
<evidence type="ECO:0000256" key="3">
    <source>
        <dbReference type="ARBA" id="ARBA00022705"/>
    </source>
</evidence>
<feature type="compositionally biased region" description="Basic and acidic residues" evidence="9">
    <location>
        <begin position="51"/>
        <end position="67"/>
    </location>
</feature>
<dbReference type="EMBL" id="ML119108">
    <property type="protein sequence ID" value="RPB16593.1"/>
    <property type="molecule type" value="Genomic_DNA"/>
</dbReference>
<feature type="domain" description="ATP-dependent DNA ligase family profile" evidence="10">
    <location>
        <begin position="541"/>
        <end position="733"/>
    </location>
</feature>
<dbReference type="CDD" id="cd07969">
    <property type="entry name" value="OBF_DNA_ligase_I"/>
    <property type="match status" value="1"/>
</dbReference>
<keyword evidence="12" id="KW-1185">Reference proteome</keyword>
<dbReference type="NCBIfam" id="TIGR00574">
    <property type="entry name" value="dnl1"/>
    <property type="match status" value="1"/>
</dbReference>
<keyword evidence="7" id="KW-0227">DNA damage</keyword>
<comment type="catalytic activity">
    <reaction evidence="6 7">
        <text>ATP + (deoxyribonucleotide)n-3'-hydroxyl + 5'-phospho-(deoxyribonucleotide)m = (deoxyribonucleotide)n+m + AMP + diphosphate.</text>
        <dbReference type="EC" id="6.5.1.1"/>
    </reaction>
</comment>
<evidence type="ECO:0000256" key="6">
    <source>
        <dbReference type="ARBA" id="ARBA00034003"/>
    </source>
</evidence>
<dbReference type="InterPro" id="IPR050191">
    <property type="entry name" value="ATP-dep_DNA_ligase"/>
</dbReference>
<evidence type="ECO:0000313" key="11">
    <source>
        <dbReference type="EMBL" id="RPB16593.1"/>
    </source>
</evidence>
<feature type="region of interest" description="Disordered" evidence="9">
    <location>
        <begin position="856"/>
        <end position="887"/>
    </location>
</feature>
<dbReference type="GO" id="GO:0003910">
    <property type="term" value="F:DNA ligase (ATP) activity"/>
    <property type="evidence" value="ECO:0007669"/>
    <property type="project" value="UniProtKB-EC"/>
</dbReference>
<sequence>MASSSKRRKKSSPVTSQQSRNLDFFFGKQRQAAAQPKAVVDGASEGLTDEEYARKLAEQWAKEDETRGSNAGPSNTTVTGVKKRKLSSSKATEISGVEQQQQPQLSATGGDSQKAREIPPSLPQLVGTGKQAVLSVPPAPKKTAASESDTLIEEMPFDTDPLQFDPDIYGSLVAKWPNGKAPYGLLTRAFVLVNSTRSRIRIVDTLANLIRTLIRLDPDSLLDAVWLTTNDIGPSYETNELGLGGSIISKALTKTSGITPAALKKLYNKHGDPGDVAFEAKVKQIVLMLKKPTPLTIKNVYATITKIALTSGKGSQESKQRHVERLLVDAKGEEIRYLTRTLIQHLRIGAVKTTMLIALSRAFLLSAPDGAGWKCSEIPQDKEGRQEAFSKAEEILKQCFARRPNYNDIVPALLRGGIGVLQAECGMAIHVPLKPMLGSITRDLEDMMVKLQGRAFSCEFKYDGQRAQIHCDSDGKVSIFSRHLELMTSKYPDLVELVPKIRGDGVESFIMEGEVVAIDSQTGNIQPFQTLAGREKKNVEFRSISVHVCLFAFDLMYLNGEELLSKPFRERRELMKSMFIEIPRRFIWVKSLDATSADVDLVRGFFRSSLEARCEGIMVKVLDNKASQTLSPEEKEESMEEERVPVSKGKGKGKGKSKENEKEGGEKSEREKGGWRKALLATYEPDKRLESWLKVKKDYDSSADTLDLVPIAAWHGNGRKSKWWSPILLAVRNPDTGTFEAVCKCMSGFTDKYYAEMKEFYNDDESEENNINTSKSKKAYYETSLSPAVWFEPKEVWEIAFADITLSPTYSAAMGLVSEERGLSLRFPRFLRKRSDKSIEEASTPQFLADLYFKQEQGGKKKADIPEDEAEGDDVDDSQEEPEATEA</sequence>
<dbReference type="PROSITE" id="PS00697">
    <property type="entry name" value="DNA_LIGASE_A1"/>
    <property type="match status" value="1"/>
</dbReference>